<reference evidence="2 3" key="1">
    <citation type="submission" date="2019-04" db="EMBL/GenBank/DDBJ databases">
        <title>Lysinibacillus genome sequencing.</title>
        <authorList>
            <person name="Dunlap C."/>
        </authorList>
    </citation>
    <scope>NUCLEOTIDE SEQUENCE [LARGE SCALE GENOMIC DNA]</scope>
    <source>
        <strain evidence="2 3">CCTCC AB 2010389</strain>
    </source>
</reference>
<dbReference type="Proteomes" id="UP000308744">
    <property type="component" value="Unassembled WGS sequence"/>
</dbReference>
<feature type="compositionally biased region" description="Basic and acidic residues" evidence="1">
    <location>
        <begin position="1"/>
        <end position="22"/>
    </location>
</feature>
<dbReference type="RefSeq" id="WP_025219653.1">
    <property type="nucleotide sequence ID" value="NZ_PYWM01000017.1"/>
</dbReference>
<sequence length="64" mass="7702">MTEKKTTDAQKRATQAYRERNREKTRKQSAKSAARTYINKYCELEDLHELKKLIEEREKELQGE</sequence>
<evidence type="ECO:0000313" key="3">
    <source>
        <dbReference type="Proteomes" id="UP000308744"/>
    </source>
</evidence>
<gene>
    <name evidence="2" type="ORF">FC756_01470</name>
</gene>
<accession>A0A4U2ZCR8</accession>
<dbReference type="AlphaFoldDB" id="A0A4U2ZCR8"/>
<proteinExistence type="predicted"/>
<organism evidence="2 3">
    <name type="scientific">Lysinibacillus mangiferihumi</name>
    <dbReference type="NCBI Taxonomy" id="1130819"/>
    <lineage>
        <taxon>Bacteria</taxon>
        <taxon>Bacillati</taxon>
        <taxon>Bacillota</taxon>
        <taxon>Bacilli</taxon>
        <taxon>Bacillales</taxon>
        <taxon>Bacillaceae</taxon>
        <taxon>Lysinibacillus</taxon>
    </lineage>
</organism>
<keyword evidence="3" id="KW-1185">Reference proteome</keyword>
<protein>
    <submittedName>
        <fullName evidence="2">Uncharacterized protein</fullName>
    </submittedName>
</protein>
<name>A0A4U2ZCR8_9BACI</name>
<dbReference type="EMBL" id="SZPU01000005">
    <property type="protein sequence ID" value="TKI72476.1"/>
    <property type="molecule type" value="Genomic_DNA"/>
</dbReference>
<evidence type="ECO:0000256" key="1">
    <source>
        <dbReference type="SAM" id="MobiDB-lite"/>
    </source>
</evidence>
<feature type="region of interest" description="Disordered" evidence="1">
    <location>
        <begin position="1"/>
        <end position="33"/>
    </location>
</feature>
<comment type="caution">
    <text evidence="2">The sequence shown here is derived from an EMBL/GenBank/DDBJ whole genome shotgun (WGS) entry which is preliminary data.</text>
</comment>
<evidence type="ECO:0000313" key="2">
    <source>
        <dbReference type="EMBL" id="TKI72476.1"/>
    </source>
</evidence>